<evidence type="ECO:0000256" key="2">
    <source>
        <dbReference type="ARBA" id="ARBA00010855"/>
    </source>
</evidence>
<dbReference type="GO" id="GO:0000981">
    <property type="term" value="F:DNA-binding transcription factor activity, RNA polymerase II-specific"/>
    <property type="evidence" value="ECO:0007669"/>
    <property type="project" value="InterPro"/>
</dbReference>
<dbReference type="Proteomes" id="UP000756132">
    <property type="component" value="Chromosome 1"/>
</dbReference>
<dbReference type="GeneID" id="71980567"/>
<reference evidence="12" key="1">
    <citation type="submission" date="2021-12" db="EMBL/GenBank/DDBJ databases">
        <authorList>
            <person name="Zaccaron A."/>
            <person name="Stergiopoulos I."/>
        </authorList>
    </citation>
    <scope>NUCLEOTIDE SEQUENCE</scope>
    <source>
        <strain evidence="12">Race5_Kim</strain>
    </source>
</reference>
<organism evidence="12 13">
    <name type="scientific">Passalora fulva</name>
    <name type="common">Tomato leaf mold</name>
    <name type="synonym">Cladosporium fulvum</name>
    <dbReference type="NCBI Taxonomy" id="5499"/>
    <lineage>
        <taxon>Eukaryota</taxon>
        <taxon>Fungi</taxon>
        <taxon>Dikarya</taxon>
        <taxon>Ascomycota</taxon>
        <taxon>Pezizomycotina</taxon>
        <taxon>Dothideomycetes</taxon>
        <taxon>Dothideomycetidae</taxon>
        <taxon>Mycosphaerellales</taxon>
        <taxon>Mycosphaerellaceae</taxon>
        <taxon>Fulvia</taxon>
    </lineage>
</organism>
<dbReference type="InterPro" id="IPR001138">
    <property type="entry name" value="Zn2Cys6_DnaBD"/>
</dbReference>
<feature type="region of interest" description="Disordered" evidence="10">
    <location>
        <begin position="538"/>
        <end position="569"/>
    </location>
</feature>
<dbReference type="InterPro" id="IPR050335">
    <property type="entry name" value="ERT1_acuK_gluconeogen_tf"/>
</dbReference>
<feature type="region of interest" description="Disordered" evidence="10">
    <location>
        <begin position="1"/>
        <end position="63"/>
    </location>
</feature>
<evidence type="ECO:0000256" key="9">
    <source>
        <dbReference type="ARBA" id="ARBA00023242"/>
    </source>
</evidence>
<reference evidence="12" key="2">
    <citation type="journal article" date="2022" name="Microb. Genom.">
        <title>A chromosome-scale genome assembly of the tomato pathogen Cladosporium fulvum reveals a compartmentalized genome architecture and the presence of a dispensable chromosome.</title>
        <authorList>
            <person name="Zaccaron A.Z."/>
            <person name="Chen L.H."/>
            <person name="Samaras A."/>
            <person name="Stergiopoulos I."/>
        </authorList>
    </citation>
    <scope>NUCLEOTIDE SEQUENCE</scope>
    <source>
        <strain evidence="12">Race5_Kim</strain>
    </source>
</reference>
<feature type="compositionally biased region" description="Low complexity" evidence="10">
    <location>
        <begin position="541"/>
        <end position="554"/>
    </location>
</feature>
<evidence type="ECO:0000256" key="6">
    <source>
        <dbReference type="ARBA" id="ARBA00023015"/>
    </source>
</evidence>
<dbReference type="EMBL" id="CP090163">
    <property type="protein sequence ID" value="UJO11721.1"/>
    <property type="molecule type" value="Genomic_DNA"/>
</dbReference>
<keyword evidence="5" id="KW-0862">Zinc</keyword>
<dbReference type="PROSITE" id="PS50048">
    <property type="entry name" value="ZN2_CY6_FUNGAL_2"/>
    <property type="match status" value="1"/>
</dbReference>
<keyword evidence="8" id="KW-0804">Transcription</keyword>
<evidence type="ECO:0000313" key="13">
    <source>
        <dbReference type="Proteomes" id="UP000756132"/>
    </source>
</evidence>
<dbReference type="InterPro" id="IPR036864">
    <property type="entry name" value="Zn2-C6_fun-type_DNA-bd_sf"/>
</dbReference>
<dbReference type="AlphaFoldDB" id="A0A9Q8L6F1"/>
<comment type="subcellular location">
    <subcellularLocation>
        <location evidence="1">Nucleus</location>
    </subcellularLocation>
</comment>
<dbReference type="GO" id="GO:0000977">
    <property type="term" value="F:RNA polymerase II transcription regulatory region sequence-specific DNA binding"/>
    <property type="evidence" value="ECO:0007669"/>
    <property type="project" value="TreeGrafter"/>
</dbReference>
<dbReference type="Gene3D" id="4.10.240.10">
    <property type="entry name" value="Zn(2)-C6 fungal-type DNA-binding domain"/>
    <property type="match status" value="1"/>
</dbReference>
<dbReference type="InterPro" id="IPR056751">
    <property type="entry name" value="PAS_13"/>
</dbReference>
<feature type="region of interest" description="Disordered" evidence="10">
    <location>
        <begin position="395"/>
        <end position="418"/>
    </location>
</feature>
<dbReference type="GO" id="GO:0005634">
    <property type="term" value="C:nucleus"/>
    <property type="evidence" value="ECO:0007669"/>
    <property type="project" value="UniProtKB-SubCell"/>
</dbReference>
<protein>
    <submittedName>
        <fullName evidence="12">Transcription activator of gluconeogenesis</fullName>
    </submittedName>
</protein>
<dbReference type="SUPFAM" id="SSF57701">
    <property type="entry name" value="Zn2/Cys6 DNA-binding domain"/>
    <property type="match status" value="1"/>
</dbReference>
<keyword evidence="13" id="KW-1185">Reference proteome</keyword>
<keyword evidence="7" id="KW-0238">DNA-binding</keyword>
<evidence type="ECO:0000256" key="5">
    <source>
        <dbReference type="ARBA" id="ARBA00022833"/>
    </source>
</evidence>
<keyword evidence="6" id="KW-0805">Transcription regulation</keyword>
<accession>A0A9Q8L6F1</accession>
<dbReference type="GO" id="GO:0006094">
    <property type="term" value="P:gluconeogenesis"/>
    <property type="evidence" value="ECO:0007669"/>
    <property type="project" value="UniProtKB-KW"/>
</dbReference>
<comment type="similarity">
    <text evidence="2">Belongs to the ERT1/acuK family.</text>
</comment>
<dbReference type="Pfam" id="PF24990">
    <property type="entry name" value="PAS_13"/>
    <property type="match status" value="1"/>
</dbReference>
<dbReference type="GO" id="GO:0008270">
    <property type="term" value="F:zinc ion binding"/>
    <property type="evidence" value="ECO:0007669"/>
    <property type="project" value="InterPro"/>
</dbReference>
<gene>
    <name evidence="12" type="ORF">CLAFUR5_00689</name>
</gene>
<evidence type="ECO:0000256" key="1">
    <source>
        <dbReference type="ARBA" id="ARBA00004123"/>
    </source>
</evidence>
<evidence type="ECO:0000256" key="3">
    <source>
        <dbReference type="ARBA" id="ARBA00022432"/>
    </source>
</evidence>
<evidence type="ECO:0000256" key="10">
    <source>
        <dbReference type="SAM" id="MobiDB-lite"/>
    </source>
</evidence>
<keyword evidence="3" id="KW-0312">Gluconeogenesis</keyword>
<dbReference type="OrthoDB" id="2538135at2759"/>
<dbReference type="KEGG" id="ffu:CLAFUR5_00689"/>
<evidence type="ECO:0000259" key="11">
    <source>
        <dbReference type="PROSITE" id="PS50048"/>
    </source>
</evidence>
<feature type="domain" description="Zn(2)-C6 fungal-type" evidence="11">
    <location>
        <begin position="69"/>
        <end position="98"/>
    </location>
</feature>
<keyword evidence="4" id="KW-0479">Metal-binding</keyword>
<evidence type="ECO:0000313" key="12">
    <source>
        <dbReference type="EMBL" id="UJO11721.1"/>
    </source>
</evidence>
<evidence type="ECO:0000256" key="8">
    <source>
        <dbReference type="ARBA" id="ARBA00023163"/>
    </source>
</evidence>
<evidence type="ECO:0000256" key="7">
    <source>
        <dbReference type="ARBA" id="ARBA00023125"/>
    </source>
</evidence>
<evidence type="ECO:0000256" key="4">
    <source>
        <dbReference type="ARBA" id="ARBA00022723"/>
    </source>
</evidence>
<dbReference type="CDD" id="cd00067">
    <property type="entry name" value="GAL4"/>
    <property type="match status" value="1"/>
</dbReference>
<dbReference type="PANTHER" id="PTHR47659">
    <property type="entry name" value="ZN(II)2CYS6 TRANSCRIPTION FACTOR (EUROFUNG)-RELATED"/>
    <property type="match status" value="1"/>
</dbReference>
<dbReference type="RefSeq" id="XP_047756087.1">
    <property type="nucleotide sequence ID" value="XM_047899837.1"/>
</dbReference>
<dbReference type="GO" id="GO:0009267">
    <property type="term" value="P:cellular response to starvation"/>
    <property type="evidence" value="ECO:0007669"/>
    <property type="project" value="TreeGrafter"/>
</dbReference>
<feature type="compositionally biased region" description="Basic and acidic residues" evidence="10">
    <location>
        <begin position="25"/>
        <end position="38"/>
    </location>
</feature>
<sequence>MSPDAEDASPSPEPGPEQDESGIMAEEKIERASTEEKSPNAQASNGNTQPSKSNAKDPSRPRRKKARRACFACQRAHLTCGDERPCNRCIKRGLQDQCHDGVRKKAKYLHDAPAEALMPGYAQNYAMNGSQNLSTVAGASAIGPNGMAVSQPGTFYPQSSAGSFPPYTPSQQQGQMGPPIMDNSSMVADFTSTQSVDTPTQYQSTSSQQVSPAQEMANAMEHTPSIGTGGPSFETYFDPNDPSLFNFNISDLNFGNHYGALEFGMLGHISSGAVNTPEVDQMNSISHSNQGSVSYEGSANYDSNTNYNYNQAFPSWSQAPGAGSRHNSGNNLWTPQNNGLEAYAIAEQGSSITTASPHSQSQDFLRFQSSTLSPETQFAQPEQHQQSDLLRQSLSQAQRKPPAFPGDPNAELKKPRRNTSEIYTSVQAPYSYTQGFHALTAFLQKRYPKNKVLRIAKALANIRPSFISCNQRLNQDDLIFMEKCFQRTLCEYEDFISHYGTPTIICRRTGEIAAVSKEFCLVTGWRRDVILGREPNLNVNTGGTSSGTQTGASSRGVATPRMPNVDLDPGRPQSVFLAELMDEDSTVQFYEDFSDLAFGATHNSIIGATCSLLKYRTKEDPGWGPNDHLTDDGKRIKNPGEIKSEPLIRGEAGMNALGERDGRVECQMCWTVKRDVFDIPMLLVMNFLPIICYPRHGHSM</sequence>
<name>A0A9Q8L6F1_PASFU</name>
<dbReference type="PANTHER" id="PTHR47659:SF1">
    <property type="entry name" value="TRANSCRIPTION ACTIVATOR OF GLUCONEOGENESIS ERT1"/>
    <property type="match status" value="1"/>
</dbReference>
<feature type="compositionally biased region" description="Polar residues" evidence="10">
    <location>
        <begin position="39"/>
        <end position="53"/>
    </location>
</feature>
<keyword evidence="9" id="KW-0539">Nucleus</keyword>
<proteinExistence type="inferred from homology"/>
<dbReference type="SMART" id="SM00066">
    <property type="entry name" value="GAL4"/>
    <property type="match status" value="1"/>
</dbReference>